<accession>A0A9P4QSI4</accession>
<proteinExistence type="predicted"/>
<dbReference type="OrthoDB" id="410701at2759"/>
<dbReference type="SUPFAM" id="SSF52096">
    <property type="entry name" value="ClpP/crotonase"/>
    <property type="match status" value="1"/>
</dbReference>
<keyword evidence="4" id="KW-1185">Reference proteome</keyword>
<dbReference type="EMBL" id="ML996221">
    <property type="protein sequence ID" value="KAF2730294.1"/>
    <property type="molecule type" value="Genomic_DNA"/>
</dbReference>
<evidence type="ECO:0000256" key="2">
    <source>
        <dbReference type="ARBA" id="ARBA00023026"/>
    </source>
</evidence>
<gene>
    <name evidence="3" type="ORF">EJ04DRAFT_500763</name>
</gene>
<dbReference type="AlphaFoldDB" id="A0A9P4QSI4"/>
<dbReference type="InterPro" id="IPR001753">
    <property type="entry name" value="Enoyl-CoA_hydra/iso"/>
</dbReference>
<dbReference type="Pfam" id="PF00378">
    <property type="entry name" value="ECH_1"/>
    <property type="match status" value="1"/>
</dbReference>
<name>A0A9P4QSI4_9PLEO</name>
<reference evidence="3" key="1">
    <citation type="journal article" date="2020" name="Stud. Mycol.">
        <title>101 Dothideomycetes genomes: a test case for predicting lifestyles and emergence of pathogens.</title>
        <authorList>
            <person name="Haridas S."/>
            <person name="Albert R."/>
            <person name="Binder M."/>
            <person name="Bloem J."/>
            <person name="Labutti K."/>
            <person name="Salamov A."/>
            <person name="Andreopoulos B."/>
            <person name="Baker S."/>
            <person name="Barry K."/>
            <person name="Bills G."/>
            <person name="Bluhm B."/>
            <person name="Cannon C."/>
            <person name="Castanera R."/>
            <person name="Culley D."/>
            <person name="Daum C."/>
            <person name="Ezra D."/>
            <person name="Gonzalez J."/>
            <person name="Henrissat B."/>
            <person name="Kuo A."/>
            <person name="Liang C."/>
            <person name="Lipzen A."/>
            <person name="Lutzoni F."/>
            <person name="Magnuson J."/>
            <person name="Mondo S."/>
            <person name="Nolan M."/>
            <person name="Ohm R."/>
            <person name="Pangilinan J."/>
            <person name="Park H.-J."/>
            <person name="Ramirez L."/>
            <person name="Alfaro M."/>
            <person name="Sun H."/>
            <person name="Tritt A."/>
            <person name="Yoshinaga Y."/>
            <person name="Zwiers L.-H."/>
            <person name="Turgeon B."/>
            <person name="Goodwin S."/>
            <person name="Spatafora J."/>
            <person name="Crous P."/>
            <person name="Grigoriev I."/>
        </authorList>
    </citation>
    <scope>NUCLEOTIDE SEQUENCE</scope>
    <source>
        <strain evidence="3">CBS 125425</strain>
    </source>
</reference>
<dbReference type="PANTHER" id="PTHR43459">
    <property type="entry name" value="ENOYL-COA HYDRATASE"/>
    <property type="match status" value="1"/>
</dbReference>
<dbReference type="InterPro" id="IPR029045">
    <property type="entry name" value="ClpP/crotonase-like_dom_sf"/>
</dbReference>
<comment type="pathway">
    <text evidence="1">Mycotoxin biosynthesis.</text>
</comment>
<organism evidence="3 4">
    <name type="scientific">Polyplosphaeria fusca</name>
    <dbReference type="NCBI Taxonomy" id="682080"/>
    <lineage>
        <taxon>Eukaryota</taxon>
        <taxon>Fungi</taxon>
        <taxon>Dikarya</taxon>
        <taxon>Ascomycota</taxon>
        <taxon>Pezizomycotina</taxon>
        <taxon>Dothideomycetes</taxon>
        <taxon>Pleosporomycetidae</taxon>
        <taxon>Pleosporales</taxon>
        <taxon>Tetraplosphaeriaceae</taxon>
        <taxon>Polyplosphaeria</taxon>
    </lineage>
</organism>
<dbReference type="PANTHER" id="PTHR43459:SF1">
    <property type="entry name" value="EG:BACN32G11.4 PROTEIN"/>
    <property type="match status" value="1"/>
</dbReference>
<keyword evidence="2" id="KW-0843">Virulence</keyword>
<sequence length="251" mass="26695">MYTLLTSLDPSSIPSSLTPPKVIVFSSANPSFWIGHYDINLILPNGTSLSANETTALFEKNVAVARALGTLPTIFIAEINGRTTGSGGEFLLQCDMAFAGPDAVLGSMEGAVGGLQGNGGIQYLVRRVGMARAAEYLLQATSIGAQEAAEVGWVNRAFESEDRLREGVDEIVYRLSLLPAGGLNGTKSAIRANGPSVEQADADVATILRLFPDEIGYLPRLIELSENQTAGEFELGALRDIKDVERLHGVE</sequence>
<dbReference type="Gene3D" id="3.90.226.10">
    <property type="entry name" value="2-enoyl-CoA Hydratase, Chain A, domain 1"/>
    <property type="match status" value="1"/>
</dbReference>
<dbReference type="Proteomes" id="UP000799444">
    <property type="component" value="Unassembled WGS sequence"/>
</dbReference>
<evidence type="ECO:0000313" key="4">
    <source>
        <dbReference type="Proteomes" id="UP000799444"/>
    </source>
</evidence>
<dbReference type="CDD" id="cd06558">
    <property type="entry name" value="crotonase-like"/>
    <property type="match status" value="1"/>
</dbReference>
<evidence type="ECO:0000313" key="3">
    <source>
        <dbReference type="EMBL" id="KAF2730294.1"/>
    </source>
</evidence>
<protein>
    <submittedName>
        <fullName evidence="3">ClpP/crotonase</fullName>
    </submittedName>
</protein>
<comment type="caution">
    <text evidence="3">The sequence shown here is derived from an EMBL/GenBank/DDBJ whole genome shotgun (WGS) entry which is preliminary data.</text>
</comment>
<evidence type="ECO:0000256" key="1">
    <source>
        <dbReference type="ARBA" id="ARBA00004685"/>
    </source>
</evidence>